<evidence type="ECO:0000256" key="1">
    <source>
        <dbReference type="ARBA" id="ARBA00022574"/>
    </source>
</evidence>
<dbReference type="PROSITE" id="PS50294">
    <property type="entry name" value="WD_REPEATS_REGION"/>
    <property type="match status" value="1"/>
</dbReference>
<proteinExistence type="predicted"/>
<keyword evidence="1 3" id="KW-0853">WD repeat</keyword>
<dbReference type="GO" id="GO:1990841">
    <property type="term" value="F:promoter-specific chromatin binding"/>
    <property type="evidence" value="ECO:0007669"/>
    <property type="project" value="TreeGrafter"/>
</dbReference>
<dbReference type="InterPro" id="IPR036322">
    <property type="entry name" value="WD40_repeat_dom_sf"/>
</dbReference>
<comment type="caution">
    <text evidence="4">The sequence shown here is derived from an EMBL/GenBank/DDBJ whole genome shotgun (WGS) entry which is preliminary data.</text>
</comment>
<evidence type="ECO:0000256" key="3">
    <source>
        <dbReference type="PROSITE-ProRule" id="PRU00221"/>
    </source>
</evidence>
<dbReference type="EMBL" id="CAJOBB010019274">
    <property type="protein sequence ID" value="CAF4356754.1"/>
    <property type="molecule type" value="Genomic_DNA"/>
</dbReference>
<dbReference type="SUPFAM" id="SSF50978">
    <property type="entry name" value="WD40 repeat-like"/>
    <property type="match status" value="1"/>
</dbReference>
<sequence length="178" mass="19303">QLLIDDIPETNTIPFSASSLSNVSTASRALAMGRSLEETYAFSGVHHIFDHHKGSVTRVQFAPNDRSLLATCGRDGILAICQVLPTPATIIYRLKGHTGAINDMQWSSVNDLLVTASSDASIRIWQISKGKCMRVIESTPGIENLCCCFHPSNNNFIAVGNNRGVLQIYNVSTGKALK</sequence>
<evidence type="ECO:0000313" key="5">
    <source>
        <dbReference type="Proteomes" id="UP000663868"/>
    </source>
</evidence>
<feature type="non-terminal residue" evidence="4">
    <location>
        <position position="178"/>
    </location>
</feature>
<keyword evidence="2" id="KW-0677">Repeat</keyword>
<dbReference type="InterPro" id="IPR051350">
    <property type="entry name" value="WD_repeat-ST_regulator"/>
</dbReference>
<name>A0A820LG17_9BILA</name>
<evidence type="ECO:0000256" key="2">
    <source>
        <dbReference type="ARBA" id="ARBA00022737"/>
    </source>
</evidence>
<dbReference type="SMART" id="SM00320">
    <property type="entry name" value="WD40"/>
    <property type="match status" value="3"/>
</dbReference>
<dbReference type="Proteomes" id="UP000663868">
    <property type="component" value="Unassembled WGS sequence"/>
</dbReference>
<protein>
    <submittedName>
        <fullName evidence="4">Uncharacterized protein</fullName>
    </submittedName>
</protein>
<evidence type="ECO:0000313" key="4">
    <source>
        <dbReference type="EMBL" id="CAF4356754.1"/>
    </source>
</evidence>
<feature type="non-terminal residue" evidence="4">
    <location>
        <position position="1"/>
    </location>
</feature>
<dbReference type="InterPro" id="IPR001680">
    <property type="entry name" value="WD40_rpt"/>
</dbReference>
<dbReference type="PROSITE" id="PS50082">
    <property type="entry name" value="WD_REPEATS_2"/>
    <property type="match status" value="1"/>
</dbReference>
<gene>
    <name evidence="4" type="ORF">KXQ929_LOCUS48584</name>
</gene>
<reference evidence="4" key="1">
    <citation type="submission" date="2021-02" db="EMBL/GenBank/DDBJ databases">
        <authorList>
            <person name="Nowell W R."/>
        </authorList>
    </citation>
    <scope>NUCLEOTIDE SEQUENCE</scope>
</reference>
<accession>A0A820LG17</accession>
<organism evidence="4 5">
    <name type="scientific">Adineta steineri</name>
    <dbReference type="NCBI Taxonomy" id="433720"/>
    <lineage>
        <taxon>Eukaryota</taxon>
        <taxon>Metazoa</taxon>
        <taxon>Spiralia</taxon>
        <taxon>Gnathifera</taxon>
        <taxon>Rotifera</taxon>
        <taxon>Eurotatoria</taxon>
        <taxon>Bdelloidea</taxon>
        <taxon>Adinetida</taxon>
        <taxon>Adinetidae</taxon>
        <taxon>Adineta</taxon>
    </lineage>
</organism>
<dbReference type="InterPro" id="IPR015943">
    <property type="entry name" value="WD40/YVTN_repeat-like_dom_sf"/>
</dbReference>
<dbReference type="AlphaFoldDB" id="A0A820LG17"/>
<feature type="repeat" description="WD" evidence="3">
    <location>
        <begin position="94"/>
        <end position="135"/>
    </location>
</feature>
<dbReference type="PANTHER" id="PTHR22838">
    <property type="entry name" value="WD REPEAT PROTEIN 26-RELATED"/>
    <property type="match status" value="1"/>
</dbReference>
<dbReference type="Pfam" id="PF00400">
    <property type="entry name" value="WD40"/>
    <property type="match status" value="2"/>
</dbReference>
<dbReference type="Gene3D" id="2.130.10.10">
    <property type="entry name" value="YVTN repeat-like/Quinoprotein amine dehydrogenase"/>
    <property type="match status" value="1"/>
</dbReference>
<dbReference type="PANTHER" id="PTHR22838:SF4">
    <property type="entry name" value="WD REPEAT-CONTAINING PROTEIN 13"/>
    <property type="match status" value="1"/>
</dbReference>
<dbReference type="GO" id="GO:0005634">
    <property type="term" value="C:nucleus"/>
    <property type="evidence" value="ECO:0007669"/>
    <property type="project" value="TreeGrafter"/>
</dbReference>